<evidence type="ECO:0000313" key="9">
    <source>
        <dbReference type="Proteomes" id="UP000275571"/>
    </source>
</evidence>
<keyword evidence="1 6" id="KW-0819">tRNA processing</keyword>
<dbReference type="EMBL" id="CP028884">
    <property type="protein sequence ID" value="AYE36311.1"/>
    <property type="molecule type" value="Genomic_DNA"/>
</dbReference>
<proteinExistence type="inferred from homology"/>
<comment type="function">
    <text evidence="6">RNaseP catalyzes the removal of the 5'-leader sequence from pre-tRNA to produce the mature 5'-terminus. It can also cleave other RNA substrates such as 4.5S RNA. The protein component plays an auxiliary but essential role in vivo by binding to the 5'-leader sequence and broadening the substrate specificity of the ribozyme.</text>
</comment>
<evidence type="ECO:0000256" key="5">
    <source>
        <dbReference type="ARBA" id="ARBA00022884"/>
    </source>
</evidence>
<dbReference type="GO" id="GO:0004526">
    <property type="term" value="F:ribonuclease P activity"/>
    <property type="evidence" value="ECO:0007669"/>
    <property type="project" value="UniProtKB-UniRule"/>
</dbReference>
<name>A0A386PKV6_9SPIR</name>
<evidence type="ECO:0000313" key="8">
    <source>
        <dbReference type="EMBL" id="AYE36311.1"/>
    </source>
</evidence>
<dbReference type="NCBIfam" id="TIGR00188">
    <property type="entry name" value="rnpA"/>
    <property type="match status" value="1"/>
</dbReference>
<dbReference type="AlphaFoldDB" id="A0A386PKV6"/>
<gene>
    <name evidence="6 8" type="primary">rnpA</name>
    <name evidence="8" type="ORF">DB313_02295</name>
</gene>
<dbReference type="GO" id="GO:0030677">
    <property type="term" value="C:ribonuclease P complex"/>
    <property type="evidence" value="ECO:0007669"/>
    <property type="project" value="TreeGrafter"/>
</dbReference>
<comment type="subunit">
    <text evidence="6">Consists of a catalytic RNA component (M1 or rnpB) and a protein subunit.</text>
</comment>
<dbReference type="OrthoDB" id="350607at2"/>
<comment type="catalytic activity">
    <reaction evidence="6">
        <text>Endonucleolytic cleavage of RNA, removing 5'-extranucleotides from tRNA precursor.</text>
        <dbReference type="EC" id="3.1.26.5"/>
    </reaction>
</comment>
<accession>A0A386PKV6</accession>
<evidence type="ECO:0000256" key="7">
    <source>
        <dbReference type="NCBIfam" id="TIGR00188"/>
    </source>
</evidence>
<protein>
    <recommendedName>
        <fullName evidence="6 7">Ribonuclease P protein component</fullName>
        <shortName evidence="6">RNase P protein</shortName>
        <shortName evidence="6">RNaseP protein</shortName>
        <ecNumber evidence="6 7">3.1.26.5</ecNumber>
    </recommendedName>
    <alternativeName>
        <fullName evidence="6">Protein C5</fullName>
    </alternativeName>
</protein>
<sequence>MKKRSISIKTRAEIQNLFKKGKIIRMDGFSIFYKHTSLAISRILVTFPRVFKGAVNRNRVRRIFKECFRNQSYLFKDNNIDFIFLISPKKSNVNYHEVETIMKNLVLDIAKREV</sequence>
<dbReference type="GO" id="GO:0001682">
    <property type="term" value="P:tRNA 5'-leader removal"/>
    <property type="evidence" value="ECO:0007669"/>
    <property type="project" value="UniProtKB-UniRule"/>
</dbReference>
<dbReference type="InterPro" id="IPR000100">
    <property type="entry name" value="RNase_P"/>
</dbReference>
<dbReference type="EC" id="3.1.26.5" evidence="6 7"/>
<keyword evidence="5 6" id="KW-0694">RNA-binding</keyword>
<dbReference type="HAMAP" id="MF_00227">
    <property type="entry name" value="RNase_P"/>
    <property type="match status" value="1"/>
</dbReference>
<dbReference type="RefSeq" id="WP_120104234.1">
    <property type="nucleotide sequence ID" value="NZ_CP028884.1"/>
</dbReference>
<reference evidence="8 9" key="1">
    <citation type="journal article" date="2018" name="Infect. Genet. Evol.">
        <title>Genome-wide analysis of Borrelia turcica and 'Candidatus Borrelia tachyglossi' shows relapsing fever-like genomes with unique genomic links to Lyme disease Borrelia.</title>
        <authorList>
            <person name="Gofton A.W."/>
            <person name="Margos G."/>
            <person name="Fingerle V."/>
            <person name="Hepner S."/>
            <person name="Loh S.M."/>
            <person name="Ryan U."/>
            <person name="Irwin P."/>
            <person name="Oskam C.L."/>
        </authorList>
    </citation>
    <scope>NUCLEOTIDE SEQUENCE [LARGE SCALE GENOMIC DNA]</scope>
    <source>
        <strain evidence="8 9">IST7</strain>
    </source>
</reference>
<comment type="similarity">
    <text evidence="6">Belongs to the RnpA family.</text>
</comment>
<dbReference type="PANTHER" id="PTHR33992:SF1">
    <property type="entry name" value="RIBONUCLEASE P PROTEIN COMPONENT"/>
    <property type="match status" value="1"/>
</dbReference>
<keyword evidence="3 6" id="KW-0255">Endonuclease</keyword>
<dbReference type="GO" id="GO:0000049">
    <property type="term" value="F:tRNA binding"/>
    <property type="evidence" value="ECO:0007669"/>
    <property type="project" value="UniProtKB-UniRule"/>
</dbReference>
<dbReference type="Gene3D" id="3.30.230.10">
    <property type="match status" value="1"/>
</dbReference>
<dbReference type="SUPFAM" id="SSF54211">
    <property type="entry name" value="Ribosomal protein S5 domain 2-like"/>
    <property type="match status" value="1"/>
</dbReference>
<dbReference type="Pfam" id="PF00825">
    <property type="entry name" value="Ribonuclease_P"/>
    <property type="match status" value="1"/>
</dbReference>
<dbReference type="PANTHER" id="PTHR33992">
    <property type="entry name" value="RIBONUCLEASE P PROTEIN COMPONENT"/>
    <property type="match status" value="1"/>
</dbReference>
<evidence type="ECO:0000256" key="3">
    <source>
        <dbReference type="ARBA" id="ARBA00022759"/>
    </source>
</evidence>
<organism evidence="8 9">
    <name type="scientific">Borrelia turcica IST7</name>
    <dbReference type="NCBI Taxonomy" id="1104446"/>
    <lineage>
        <taxon>Bacteria</taxon>
        <taxon>Pseudomonadati</taxon>
        <taxon>Spirochaetota</taxon>
        <taxon>Spirochaetia</taxon>
        <taxon>Spirochaetales</taxon>
        <taxon>Borreliaceae</taxon>
        <taxon>Borrelia</taxon>
    </lineage>
</organism>
<dbReference type="InterPro" id="IPR014721">
    <property type="entry name" value="Ribsml_uS5_D2-typ_fold_subgr"/>
</dbReference>
<dbReference type="KEGG" id="btur:DB313_02295"/>
<dbReference type="InterPro" id="IPR020568">
    <property type="entry name" value="Ribosomal_Su5_D2-typ_SF"/>
</dbReference>
<evidence type="ECO:0000256" key="4">
    <source>
        <dbReference type="ARBA" id="ARBA00022801"/>
    </source>
</evidence>
<evidence type="ECO:0000256" key="2">
    <source>
        <dbReference type="ARBA" id="ARBA00022722"/>
    </source>
</evidence>
<evidence type="ECO:0000256" key="1">
    <source>
        <dbReference type="ARBA" id="ARBA00022694"/>
    </source>
</evidence>
<keyword evidence="4 6" id="KW-0378">Hydrolase</keyword>
<dbReference type="GO" id="GO:0042781">
    <property type="term" value="F:3'-tRNA processing endoribonuclease activity"/>
    <property type="evidence" value="ECO:0007669"/>
    <property type="project" value="TreeGrafter"/>
</dbReference>
<evidence type="ECO:0000256" key="6">
    <source>
        <dbReference type="HAMAP-Rule" id="MF_00227"/>
    </source>
</evidence>
<dbReference type="Proteomes" id="UP000275571">
    <property type="component" value="Chromosome"/>
</dbReference>
<keyword evidence="2 6" id="KW-0540">Nuclease</keyword>
<keyword evidence="9" id="KW-1185">Reference proteome</keyword>